<dbReference type="GO" id="GO:2000766">
    <property type="term" value="P:negative regulation of cytoplasmic translation"/>
    <property type="evidence" value="ECO:0007669"/>
    <property type="project" value="TreeGrafter"/>
</dbReference>
<dbReference type="InterPro" id="IPR038446">
    <property type="entry name" value="CEBP_ZZ_sf"/>
</dbReference>
<accession>A0A814LJ37</accession>
<dbReference type="EMBL" id="CAJOBC010004540">
    <property type="protein sequence ID" value="CAF3831998.1"/>
    <property type="molecule type" value="Genomic_DNA"/>
</dbReference>
<dbReference type="Gene3D" id="3.30.70.330">
    <property type="match status" value="1"/>
</dbReference>
<sequence length="516" mass="57735">MVDCFGQSSAKNLLISDSLNDLNCIIFDKTGPIREVKERLSANWFPNREEFCLNDVPSTTSVLHSRPLLKSNCINDASNRTNFCIDSFQPSLFGSSRSGMTRCVSDANGLNLYGNKNNNNEFGTYLINDSNTNSRIASSSISDALLSPLTRVQFPSTVFRSNNILRNVGIPLSQSQSTIGGSFEQLPSLDRCRAYYSSFTPPSSTEETTTMSRSSSRQTFTVIDDPMMDTSLFPREPPIYDEEQLVLDEYTPYGEISSIFHNTNRPNEVPTYRGALPTRIQTTSGALSQKVFLGGIQSDVITEELLKHCTRCQRNSVDYFLEIHTTATTSLFFENNNRSTKLKPIQVVPWNIRDNICVIQQLDISGGGMKDWSRTIFISTLHGKMTAYGLAAIMSQVFGKVSLAQLNTDKYGYPTGTATVLFSDSLGYMRAVAAGSIDIKCECFHKLLEIEPFLRENEPCYYCPNAADNFCRNLRCLRSYCNSCWIKKHSSKPLASSNDHPPISRRQQSFPFATLN</sequence>
<dbReference type="GO" id="GO:0043022">
    <property type="term" value="F:ribosome binding"/>
    <property type="evidence" value="ECO:0007669"/>
    <property type="project" value="TreeGrafter"/>
</dbReference>
<dbReference type="EMBL" id="CAJNOK010014097">
    <property type="protein sequence ID" value="CAF1197586.1"/>
    <property type="molecule type" value="Genomic_DNA"/>
</dbReference>
<dbReference type="GO" id="GO:0005737">
    <property type="term" value="C:cytoplasm"/>
    <property type="evidence" value="ECO:0007669"/>
    <property type="project" value="TreeGrafter"/>
</dbReference>
<evidence type="ECO:0000313" key="8">
    <source>
        <dbReference type="Proteomes" id="UP000663829"/>
    </source>
</evidence>
<evidence type="ECO:0000256" key="1">
    <source>
        <dbReference type="ARBA" id="ARBA00022884"/>
    </source>
</evidence>
<feature type="compositionally biased region" description="Polar residues" evidence="2">
    <location>
        <begin position="493"/>
        <end position="516"/>
    </location>
</feature>
<dbReference type="AlphaFoldDB" id="A0A814LJ37"/>
<feature type="region of interest" description="Disordered" evidence="2">
    <location>
        <begin position="491"/>
        <end position="516"/>
    </location>
</feature>
<organism evidence="4 8">
    <name type="scientific">Didymodactylos carnosus</name>
    <dbReference type="NCBI Taxonomy" id="1234261"/>
    <lineage>
        <taxon>Eukaryota</taxon>
        <taxon>Metazoa</taxon>
        <taxon>Spiralia</taxon>
        <taxon>Gnathifera</taxon>
        <taxon>Rotifera</taxon>
        <taxon>Eurotatoria</taxon>
        <taxon>Bdelloidea</taxon>
        <taxon>Philodinida</taxon>
        <taxon>Philodinidae</taxon>
        <taxon>Didymodactylos</taxon>
    </lineage>
</organism>
<dbReference type="GO" id="GO:0043005">
    <property type="term" value="C:neuron projection"/>
    <property type="evidence" value="ECO:0007669"/>
    <property type="project" value="TreeGrafter"/>
</dbReference>
<dbReference type="GO" id="GO:0008135">
    <property type="term" value="F:translation factor activity, RNA binding"/>
    <property type="evidence" value="ECO:0007669"/>
    <property type="project" value="TreeGrafter"/>
</dbReference>
<dbReference type="GO" id="GO:0005634">
    <property type="term" value="C:nucleus"/>
    <property type="evidence" value="ECO:0007669"/>
    <property type="project" value="TreeGrafter"/>
</dbReference>
<dbReference type="GO" id="GO:0000900">
    <property type="term" value="F:mRNA regulatory element binding translation repressor activity"/>
    <property type="evidence" value="ECO:0007669"/>
    <property type="project" value="TreeGrafter"/>
</dbReference>
<dbReference type="Proteomes" id="UP000682733">
    <property type="component" value="Unassembled WGS sequence"/>
</dbReference>
<gene>
    <name evidence="4" type="ORF">GPM918_LOCUS16930</name>
    <name evidence="5" type="ORF">OVA965_LOCUS23826</name>
    <name evidence="6" type="ORF">SRO942_LOCUS16929</name>
    <name evidence="7" type="ORF">TMI583_LOCUS24548</name>
</gene>
<evidence type="ECO:0000313" key="7">
    <source>
        <dbReference type="EMBL" id="CAF4007844.1"/>
    </source>
</evidence>
<protein>
    <recommendedName>
        <fullName evidence="3">Cytoplasmic polyadenylation element-binding protein ZZ domain-containing protein</fullName>
    </recommendedName>
</protein>
<reference evidence="4" key="1">
    <citation type="submission" date="2021-02" db="EMBL/GenBank/DDBJ databases">
        <authorList>
            <person name="Nowell W R."/>
        </authorList>
    </citation>
    <scope>NUCLEOTIDE SEQUENCE</scope>
</reference>
<dbReference type="EMBL" id="CAJOBA010035629">
    <property type="protein sequence ID" value="CAF4007844.1"/>
    <property type="molecule type" value="Genomic_DNA"/>
</dbReference>
<dbReference type="SUPFAM" id="SSF54928">
    <property type="entry name" value="RNA-binding domain, RBD"/>
    <property type="match status" value="1"/>
</dbReference>
<dbReference type="Pfam" id="PF16366">
    <property type="entry name" value="CEBP_ZZ"/>
    <property type="match status" value="1"/>
</dbReference>
<dbReference type="EMBL" id="CAJNOQ010004540">
    <property type="protein sequence ID" value="CAF1063997.1"/>
    <property type="molecule type" value="Genomic_DNA"/>
</dbReference>
<dbReference type="PANTHER" id="PTHR12566:SF9">
    <property type="entry name" value="CYTOPLASMIC POLYADENYLATION ELEMENT-BINDING PROTEIN 1"/>
    <property type="match status" value="1"/>
</dbReference>
<dbReference type="Gene3D" id="4.10.640.40">
    <property type="entry name" value="Cytoplasmic polyadenylation element-binding protein, ZZ domain"/>
    <property type="match status" value="1"/>
</dbReference>
<dbReference type="OrthoDB" id="10033548at2759"/>
<feature type="domain" description="Cytoplasmic polyadenylation element-binding protein ZZ" evidence="3">
    <location>
        <begin position="446"/>
        <end position="505"/>
    </location>
</feature>
<dbReference type="InterPro" id="IPR032296">
    <property type="entry name" value="CEBP_ZZ"/>
</dbReference>
<dbReference type="InterPro" id="IPR035979">
    <property type="entry name" value="RBD_domain_sf"/>
</dbReference>
<dbReference type="Proteomes" id="UP000663829">
    <property type="component" value="Unassembled WGS sequence"/>
</dbReference>
<evidence type="ECO:0000259" key="3">
    <source>
        <dbReference type="Pfam" id="PF16366"/>
    </source>
</evidence>
<name>A0A814LJ37_9BILA</name>
<evidence type="ECO:0000313" key="5">
    <source>
        <dbReference type="EMBL" id="CAF1197586.1"/>
    </source>
</evidence>
<keyword evidence="1" id="KW-0694">RNA-binding</keyword>
<comment type="caution">
    <text evidence="4">The sequence shown here is derived from an EMBL/GenBank/DDBJ whole genome shotgun (WGS) entry which is preliminary data.</text>
</comment>
<dbReference type="GO" id="GO:0045202">
    <property type="term" value="C:synapse"/>
    <property type="evidence" value="ECO:0007669"/>
    <property type="project" value="TreeGrafter"/>
</dbReference>
<dbReference type="Proteomes" id="UP000681722">
    <property type="component" value="Unassembled WGS sequence"/>
</dbReference>
<dbReference type="InterPro" id="IPR012677">
    <property type="entry name" value="Nucleotide-bd_a/b_plait_sf"/>
</dbReference>
<dbReference type="PANTHER" id="PTHR12566">
    <property type="entry name" value="CYTOPLASMIC POLYADENYLATION ELEMENT BINDING PROTEIN CPEB"/>
    <property type="match status" value="1"/>
</dbReference>
<dbReference type="Proteomes" id="UP000677228">
    <property type="component" value="Unassembled WGS sequence"/>
</dbReference>
<evidence type="ECO:0000313" key="6">
    <source>
        <dbReference type="EMBL" id="CAF3831998.1"/>
    </source>
</evidence>
<dbReference type="InterPro" id="IPR034819">
    <property type="entry name" value="CPEB"/>
</dbReference>
<evidence type="ECO:0000313" key="4">
    <source>
        <dbReference type="EMBL" id="CAF1063997.1"/>
    </source>
</evidence>
<dbReference type="GO" id="GO:0003730">
    <property type="term" value="F:mRNA 3'-UTR binding"/>
    <property type="evidence" value="ECO:0007669"/>
    <property type="project" value="InterPro"/>
</dbReference>
<evidence type="ECO:0000256" key="2">
    <source>
        <dbReference type="SAM" id="MobiDB-lite"/>
    </source>
</evidence>
<keyword evidence="8" id="KW-1185">Reference proteome</keyword>
<proteinExistence type="predicted"/>